<protein>
    <submittedName>
        <fullName evidence="8">Cell division protein FtsX</fullName>
    </submittedName>
</protein>
<dbReference type="STRING" id="272627.CCC_01030"/>
<keyword evidence="2" id="KW-1003">Cell membrane</keyword>
<dbReference type="EMBL" id="JXSL01000030">
    <property type="protein sequence ID" value="KIL97969.1"/>
    <property type="molecule type" value="Genomic_DNA"/>
</dbReference>
<keyword evidence="8" id="KW-0131">Cell cycle</keyword>
<evidence type="ECO:0000256" key="5">
    <source>
        <dbReference type="ARBA" id="ARBA00023136"/>
    </source>
</evidence>
<dbReference type="Pfam" id="PF02687">
    <property type="entry name" value="FtsX"/>
    <property type="match status" value="1"/>
</dbReference>
<dbReference type="PANTHER" id="PTHR47755:SF1">
    <property type="entry name" value="CELL DIVISION PROTEIN FTSX"/>
    <property type="match status" value="1"/>
</dbReference>
<evidence type="ECO:0000256" key="3">
    <source>
        <dbReference type="ARBA" id="ARBA00022692"/>
    </source>
</evidence>
<evidence type="ECO:0000256" key="1">
    <source>
        <dbReference type="ARBA" id="ARBA00004651"/>
    </source>
</evidence>
<organism evidence="8 9">
    <name type="scientific">Paramagnetospirillum magnetotacticum MS-1</name>
    <dbReference type="NCBI Taxonomy" id="272627"/>
    <lineage>
        <taxon>Bacteria</taxon>
        <taxon>Pseudomonadati</taxon>
        <taxon>Pseudomonadota</taxon>
        <taxon>Alphaproteobacteria</taxon>
        <taxon>Rhodospirillales</taxon>
        <taxon>Magnetospirillaceae</taxon>
        <taxon>Paramagnetospirillum</taxon>
    </lineage>
</organism>
<dbReference type="InterPro" id="IPR003838">
    <property type="entry name" value="ABC3_permease_C"/>
</dbReference>
<feature type="transmembrane region" description="Helical" evidence="6">
    <location>
        <begin position="224"/>
        <end position="248"/>
    </location>
</feature>
<feature type="transmembrane region" description="Helical" evidence="6">
    <location>
        <begin position="268"/>
        <end position="290"/>
    </location>
</feature>
<evidence type="ECO:0000313" key="9">
    <source>
        <dbReference type="Proteomes" id="UP000031971"/>
    </source>
</evidence>
<comment type="subcellular location">
    <subcellularLocation>
        <location evidence="1">Cell membrane</location>
        <topology evidence="1">Multi-pass membrane protein</topology>
    </subcellularLocation>
</comment>
<feature type="domain" description="ABC3 transporter permease C-terminal" evidence="7">
    <location>
        <begin position="175"/>
        <end position="288"/>
    </location>
</feature>
<dbReference type="Proteomes" id="UP000031971">
    <property type="component" value="Unassembled WGS sequence"/>
</dbReference>
<dbReference type="PANTHER" id="PTHR47755">
    <property type="entry name" value="CELL DIVISION PROTEIN FTSX"/>
    <property type="match status" value="1"/>
</dbReference>
<sequence length="298" mass="32086">MLFRRRHSDLPLAGDATSRFLPWLVALMVFLSSMAVAGAFVIGSVMERWDRDVSGTLTVQVLPAGGENADAVTEERVHSAIDVMRKVPGVLAVKAFDKKRTLALLEPWLGNTEMVQDMPLPRLIDVTIDPESRIDLTEVALRLSRAVPGASLDDHRVWLSRLINLSRTMQWLAILVVVLIGMVTSATVVYATRTGMAVHHGIIEVLHLIGAHDDYVARQFADRAFALGIGGGLMGLGLAVPALTAIGWAAKRLEGGFLPSLSLPVLGYVAIGLLPLLAALLAMLTARLTVHGTLAKMP</sequence>
<dbReference type="GO" id="GO:0051301">
    <property type="term" value="P:cell division"/>
    <property type="evidence" value="ECO:0007669"/>
    <property type="project" value="UniProtKB-KW"/>
</dbReference>
<keyword evidence="5 6" id="KW-0472">Membrane</keyword>
<keyword evidence="8" id="KW-0132">Cell division</keyword>
<dbReference type="AlphaFoldDB" id="A0A0C2YE39"/>
<keyword evidence="4 6" id="KW-1133">Transmembrane helix</keyword>
<accession>A0A0C2YE39</accession>
<gene>
    <name evidence="8" type="ORF">CCC_01030</name>
</gene>
<keyword evidence="9" id="KW-1185">Reference proteome</keyword>
<name>A0A0C2YE39_PARME</name>
<proteinExistence type="predicted"/>
<dbReference type="GO" id="GO:0005886">
    <property type="term" value="C:plasma membrane"/>
    <property type="evidence" value="ECO:0007669"/>
    <property type="project" value="UniProtKB-SubCell"/>
</dbReference>
<feature type="transmembrane region" description="Helical" evidence="6">
    <location>
        <begin position="20"/>
        <end position="42"/>
    </location>
</feature>
<evidence type="ECO:0000256" key="2">
    <source>
        <dbReference type="ARBA" id="ARBA00022475"/>
    </source>
</evidence>
<evidence type="ECO:0000256" key="6">
    <source>
        <dbReference type="SAM" id="Phobius"/>
    </source>
</evidence>
<evidence type="ECO:0000313" key="8">
    <source>
        <dbReference type="EMBL" id="KIL97969.1"/>
    </source>
</evidence>
<comment type="caution">
    <text evidence="8">The sequence shown here is derived from an EMBL/GenBank/DDBJ whole genome shotgun (WGS) entry which is preliminary data.</text>
</comment>
<dbReference type="InterPro" id="IPR004513">
    <property type="entry name" value="FtsX"/>
</dbReference>
<evidence type="ECO:0000256" key="4">
    <source>
        <dbReference type="ARBA" id="ARBA00022989"/>
    </source>
</evidence>
<dbReference type="GO" id="GO:0032153">
    <property type="term" value="C:cell division site"/>
    <property type="evidence" value="ECO:0007669"/>
    <property type="project" value="TreeGrafter"/>
</dbReference>
<keyword evidence="3 6" id="KW-0812">Transmembrane</keyword>
<dbReference type="RefSeq" id="WP_009869944.1">
    <property type="nucleotide sequence ID" value="NZ_JXSL01000030.1"/>
</dbReference>
<reference evidence="8 9" key="1">
    <citation type="submission" date="2015-01" db="EMBL/GenBank/DDBJ databases">
        <title>Genome Sequence of Magnetospirillum magnetotacticum Strain MS-1.</title>
        <authorList>
            <person name="Marinov G.K."/>
            <person name="Smalley M.D."/>
            <person name="DeSalvo G."/>
        </authorList>
    </citation>
    <scope>NUCLEOTIDE SEQUENCE [LARGE SCALE GENOMIC DNA]</scope>
    <source>
        <strain evidence="8 9">MS-1</strain>
    </source>
</reference>
<feature type="transmembrane region" description="Helical" evidence="6">
    <location>
        <begin position="171"/>
        <end position="191"/>
    </location>
</feature>
<dbReference type="OrthoDB" id="9814843at2"/>
<evidence type="ECO:0000259" key="7">
    <source>
        <dbReference type="Pfam" id="PF02687"/>
    </source>
</evidence>